<feature type="domain" description="EamA" evidence="7">
    <location>
        <begin position="23"/>
        <end position="155"/>
    </location>
</feature>
<dbReference type="Pfam" id="PF00892">
    <property type="entry name" value="EamA"/>
    <property type="match status" value="2"/>
</dbReference>
<evidence type="ECO:0000256" key="2">
    <source>
        <dbReference type="ARBA" id="ARBA00007362"/>
    </source>
</evidence>
<dbReference type="RefSeq" id="WP_284215636.1">
    <property type="nucleotide sequence ID" value="NZ_BSOT01000002.1"/>
</dbReference>
<dbReference type="SUPFAM" id="SSF103481">
    <property type="entry name" value="Multidrug resistance efflux transporter EmrE"/>
    <property type="match status" value="2"/>
</dbReference>
<dbReference type="Gene3D" id="1.10.3730.20">
    <property type="match status" value="1"/>
</dbReference>
<dbReference type="InterPro" id="IPR050638">
    <property type="entry name" value="AA-Vitamin_Transporters"/>
</dbReference>
<feature type="transmembrane region" description="Helical" evidence="6">
    <location>
        <begin position="294"/>
        <end position="316"/>
    </location>
</feature>
<sequence>MSQIAVSTEPAYFKFASGLEFKLGIAAAIFTTLIWSGFFIAMRAGVTSPLTAFDLAILRFGLAAVLLLPFTIRAWSTIIATPKMLLLGILAGAGVPFFFLCSIGITYAPASHAGLLVTGTSPLFIAIAAVVVFKEKLNKQKVIGLASIGLGVAALLSLAFWDGNSEYLKGDLIILLAAACWAIFSICLRVACLPPLAIAGFLSLVSTLILATLYIAGAVESGFTVAPAKHIAMQMAIQSVCVGLLAAFSYGYAINKVGAERSSAIGSLTPVLVGLMAIPLLGETLTVSATLGMVLVFLGVLLSSGIKVATILPFNWRRREQA</sequence>
<dbReference type="InterPro" id="IPR037185">
    <property type="entry name" value="EmrE-like"/>
</dbReference>
<dbReference type="GO" id="GO:0016020">
    <property type="term" value="C:membrane"/>
    <property type="evidence" value="ECO:0007669"/>
    <property type="project" value="UniProtKB-SubCell"/>
</dbReference>
<feature type="transmembrane region" description="Helical" evidence="6">
    <location>
        <begin position="113"/>
        <end position="133"/>
    </location>
</feature>
<evidence type="ECO:0000259" key="7">
    <source>
        <dbReference type="Pfam" id="PF00892"/>
    </source>
</evidence>
<reference evidence="8" key="1">
    <citation type="journal article" date="2014" name="Int. J. Syst. Evol. Microbiol.">
        <title>Complete genome sequence of Corynebacterium casei LMG S-19264T (=DSM 44701T), isolated from a smear-ripened cheese.</title>
        <authorList>
            <consortium name="US DOE Joint Genome Institute (JGI-PGF)"/>
            <person name="Walter F."/>
            <person name="Albersmeier A."/>
            <person name="Kalinowski J."/>
            <person name="Ruckert C."/>
        </authorList>
    </citation>
    <scope>NUCLEOTIDE SEQUENCE</scope>
    <source>
        <strain evidence="8">NBRC 110023</strain>
    </source>
</reference>
<dbReference type="PANTHER" id="PTHR32322:SF2">
    <property type="entry name" value="EAMA DOMAIN-CONTAINING PROTEIN"/>
    <property type="match status" value="1"/>
</dbReference>
<evidence type="ECO:0000256" key="3">
    <source>
        <dbReference type="ARBA" id="ARBA00022692"/>
    </source>
</evidence>
<keyword evidence="3 6" id="KW-0812">Transmembrane</keyword>
<feature type="transmembrane region" description="Helical" evidence="6">
    <location>
        <begin position="50"/>
        <end position="72"/>
    </location>
</feature>
<feature type="transmembrane region" description="Helical" evidence="6">
    <location>
        <begin position="84"/>
        <end position="107"/>
    </location>
</feature>
<evidence type="ECO:0000256" key="1">
    <source>
        <dbReference type="ARBA" id="ARBA00004141"/>
    </source>
</evidence>
<feature type="transmembrane region" description="Helical" evidence="6">
    <location>
        <begin position="142"/>
        <end position="161"/>
    </location>
</feature>
<evidence type="ECO:0000256" key="6">
    <source>
        <dbReference type="SAM" id="Phobius"/>
    </source>
</evidence>
<comment type="caution">
    <text evidence="8">The sequence shown here is derived from an EMBL/GenBank/DDBJ whole genome shotgun (WGS) entry which is preliminary data.</text>
</comment>
<feature type="transmembrane region" description="Helical" evidence="6">
    <location>
        <begin position="198"/>
        <end position="219"/>
    </location>
</feature>
<evidence type="ECO:0000256" key="4">
    <source>
        <dbReference type="ARBA" id="ARBA00022989"/>
    </source>
</evidence>
<dbReference type="AlphaFoldDB" id="A0AA37WJ33"/>
<organism evidence="8 9">
    <name type="scientific">Agaribacter marinus</name>
    <dbReference type="NCBI Taxonomy" id="1431249"/>
    <lineage>
        <taxon>Bacteria</taxon>
        <taxon>Pseudomonadati</taxon>
        <taxon>Pseudomonadota</taxon>
        <taxon>Gammaproteobacteria</taxon>
        <taxon>Alteromonadales</taxon>
        <taxon>Alteromonadaceae</taxon>
        <taxon>Agaribacter</taxon>
    </lineage>
</organism>
<reference evidence="8" key="2">
    <citation type="submission" date="2023-01" db="EMBL/GenBank/DDBJ databases">
        <title>Draft genome sequence of Agaribacter marinus strain NBRC 110023.</title>
        <authorList>
            <person name="Sun Q."/>
            <person name="Mori K."/>
        </authorList>
    </citation>
    <scope>NUCLEOTIDE SEQUENCE</scope>
    <source>
        <strain evidence="8">NBRC 110023</strain>
    </source>
</reference>
<evidence type="ECO:0000313" key="8">
    <source>
        <dbReference type="EMBL" id="GLR69305.1"/>
    </source>
</evidence>
<dbReference type="PANTHER" id="PTHR32322">
    <property type="entry name" value="INNER MEMBRANE TRANSPORTER"/>
    <property type="match status" value="1"/>
</dbReference>
<feature type="transmembrane region" description="Helical" evidence="6">
    <location>
        <begin position="231"/>
        <end position="252"/>
    </location>
</feature>
<feature type="transmembrane region" description="Helical" evidence="6">
    <location>
        <begin position="173"/>
        <end position="191"/>
    </location>
</feature>
<gene>
    <name evidence="8" type="ORF">GCM10007852_02130</name>
</gene>
<feature type="transmembrane region" description="Helical" evidence="6">
    <location>
        <begin position="264"/>
        <end position="282"/>
    </location>
</feature>
<dbReference type="Proteomes" id="UP001156601">
    <property type="component" value="Unassembled WGS sequence"/>
</dbReference>
<accession>A0AA37WJ33</accession>
<name>A0AA37WJ33_9ALTE</name>
<keyword evidence="5 6" id="KW-0472">Membrane</keyword>
<comment type="similarity">
    <text evidence="2">Belongs to the EamA transporter family.</text>
</comment>
<evidence type="ECO:0000256" key="5">
    <source>
        <dbReference type="ARBA" id="ARBA00023136"/>
    </source>
</evidence>
<keyword evidence="9" id="KW-1185">Reference proteome</keyword>
<proteinExistence type="inferred from homology"/>
<comment type="subcellular location">
    <subcellularLocation>
        <location evidence="1">Membrane</location>
        <topology evidence="1">Multi-pass membrane protein</topology>
    </subcellularLocation>
</comment>
<evidence type="ECO:0000313" key="9">
    <source>
        <dbReference type="Proteomes" id="UP001156601"/>
    </source>
</evidence>
<feature type="transmembrane region" description="Helical" evidence="6">
    <location>
        <begin position="21"/>
        <end position="44"/>
    </location>
</feature>
<dbReference type="InterPro" id="IPR000620">
    <property type="entry name" value="EamA_dom"/>
</dbReference>
<protein>
    <submittedName>
        <fullName evidence="8">Membrane protein</fullName>
    </submittedName>
</protein>
<keyword evidence="4 6" id="KW-1133">Transmembrane helix</keyword>
<feature type="domain" description="EamA" evidence="7">
    <location>
        <begin position="169"/>
        <end position="304"/>
    </location>
</feature>
<dbReference type="EMBL" id="BSOT01000002">
    <property type="protein sequence ID" value="GLR69305.1"/>
    <property type="molecule type" value="Genomic_DNA"/>
</dbReference>